<name>A0A5C6ZRP6_9FLAO</name>
<dbReference type="Gene3D" id="3.40.50.1820">
    <property type="entry name" value="alpha/beta hydrolase"/>
    <property type="match status" value="1"/>
</dbReference>
<evidence type="ECO:0000259" key="1">
    <source>
        <dbReference type="Pfam" id="PF12146"/>
    </source>
</evidence>
<dbReference type="EMBL" id="VORY01000021">
    <property type="protein sequence ID" value="TXD92409.1"/>
    <property type="molecule type" value="Genomic_DNA"/>
</dbReference>
<evidence type="ECO:0000313" key="2">
    <source>
        <dbReference type="EMBL" id="TXD92409.1"/>
    </source>
</evidence>
<dbReference type="Proteomes" id="UP000321367">
    <property type="component" value="Unassembled WGS sequence"/>
</dbReference>
<feature type="domain" description="Serine aminopeptidase S33" evidence="1">
    <location>
        <begin position="75"/>
        <end position="271"/>
    </location>
</feature>
<gene>
    <name evidence="2" type="ORF">ES724_13710</name>
</gene>
<dbReference type="InterPro" id="IPR029058">
    <property type="entry name" value="AB_hydrolase_fold"/>
</dbReference>
<dbReference type="InterPro" id="IPR053145">
    <property type="entry name" value="AB_hydrolase_Est10"/>
</dbReference>
<keyword evidence="3" id="KW-1185">Reference proteome</keyword>
<dbReference type="GO" id="GO:0052689">
    <property type="term" value="F:carboxylic ester hydrolase activity"/>
    <property type="evidence" value="ECO:0007669"/>
    <property type="project" value="TreeGrafter"/>
</dbReference>
<organism evidence="2 3">
    <name type="scientific">Gillisia hiemivivida</name>
    <dbReference type="NCBI Taxonomy" id="291190"/>
    <lineage>
        <taxon>Bacteria</taxon>
        <taxon>Pseudomonadati</taxon>
        <taxon>Bacteroidota</taxon>
        <taxon>Flavobacteriia</taxon>
        <taxon>Flavobacteriales</taxon>
        <taxon>Flavobacteriaceae</taxon>
        <taxon>Gillisia</taxon>
    </lineage>
</organism>
<dbReference type="PANTHER" id="PTHR43265">
    <property type="entry name" value="ESTERASE ESTD"/>
    <property type="match status" value="1"/>
</dbReference>
<keyword evidence="2" id="KW-0378">Hydrolase</keyword>
<proteinExistence type="predicted"/>
<dbReference type="Pfam" id="PF12146">
    <property type="entry name" value="Hydrolase_4"/>
    <property type="match status" value="1"/>
</dbReference>
<dbReference type="RefSeq" id="WP_146933844.1">
    <property type="nucleotide sequence ID" value="NZ_CBCSHZ010000022.1"/>
</dbReference>
<evidence type="ECO:0000313" key="3">
    <source>
        <dbReference type="Proteomes" id="UP000321367"/>
    </source>
</evidence>
<dbReference type="AlphaFoldDB" id="A0A5C6ZRP6"/>
<accession>A0A5C6ZRP6</accession>
<sequence>MKNHLIILAILVFNLGFSQNDSIVESELSINKFIDGTLTIPVAAENPYLVILIQGSGPTDRNGNGFMMKNDGSKLIAKELAKNGIASYRFDKRIFKMNKFKISEEELSFEDFVKDVSDILDHFKTEQTYRKIIIAGHSEGSLIGMLAAQNKADAFISFAGPARSIDKIIIDQLAKQSEDLAENAKNAFQEIEEKGKTSNYNPLLQSIFRPSVQPFMRSWMKYNPTEEIAKLEIPILIINGSFDIQVDTTEAELLKEANPKAELVILDKMNHVFRKIEGDNLENTKAYNEPNRPLHPELISVLVNFIKKEE</sequence>
<dbReference type="OrthoDB" id="9809549at2"/>
<dbReference type="PANTHER" id="PTHR43265:SF1">
    <property type="entry name" value="ESTERASE ESTD"/>
    <property type="match status" value="1"/>
</dbReference>
<reference evidence="2 3" key="1">
    <citation type="submission" date="2019-08" db="EMBL/GenBank/DDBJ databases">
        <title>Genome sequence of Gillisia hiemivivida IC154 (type strain).</title>
        <authorList>
            <person name="Bowman J.P."/>
        </authorList>
    </citation>
    <scope>NUCLEOTIDE SEQUENCE [LARGE SCALE GENOMIC DNA]</scope>
    <source>
        <strain evidence="2 3">IC154</strain>
    </source>
</reference>
<dbReference type="SUPFAM" id="SSF53474">
    <property type="entry name" value="alpha/beta-Hydrolases"/>
    <property type="match status" value="1"/>
</dbReference>
<dbReference type="InterPro" id="IPR022742">
    <property type="entry name" value="Hydrolase_4"/>
</dbReference>
<comment type="caution">
    <text evidence="2">The sequence shown here is derived from an EMBL/GenBank/DDBJ whole genome shotgun (WGS) entry which is preliminary data.</text>
</comment>
<protein>
    <submittedName>
        <fullName evidence="2">Alpha/beta hydrolase</fullName>
    </submittedName>
</protein>